<sequence length="224" mass="24204">MEGVGAPTKCSHAVDVFTDKGVVKGVLNYDDESETSELYVGNKSKSTVTIKRTISLGNVVQFASPMTKLSKTVYSGRSFDNKVGVVCVYETLKRLSLQEDIPSTIFGLVPSLEEISSAGAITAIQKIKPFIYINIDVFPATLEELGKGVAIEKGPFANNVLSDFLEKIAITNKIKHTIKILSGETETDMDKVMLQNGGIVVASLGIPLVNLHEPNEIIDISDLN</sequence>
<dbReference type="InterPro" id="IPR051464">
    <property type="entry name" value="Peptidase_M42_aminopept"/>
</dbReference>
<dbReference type="AlphaFoldDB" id="A0A0F8YI40"/>
<dbReference type="SUPFAM" id="SSF53187">
    <property type="entry name" value="Zn-dependent exopeptidases"/>
    <property type="match status" value="1"/>
</dbReference>
<protein>
    <submittedName>
        <fullName evidence="3">Uncharacterized protein</fullName>
    </submittedName>
</protein>
<dbReference type="PANTHER" id="PTHR32481:SF0">
    <property type="entry name" value="AMINOPEPTIDASE YPDE-RELATED"/>
    <property type="match status" value="1"/>
</dbReference>
<dbReference type="GO" id="GO:0016787">
    <property type="term" value="F:hydrolase activity"/>
    <property type="evidence" value="ECO:0007669"/>
    <property type="project" value="UniProtKB-KW"/>
</dbReference>
<feature type="non-terminal residue" evidence="3">
    <location>
        <position position="224"/>
    </location>
</feature>
<accession>A0A0F8YI40</accession>
<dbReference type="PANTHER" id="PTHR32481">
    <property type="entry name" value="AMINOPEPTIDASE"/>
    <property type="match status" value="1"/>
</dbReference>
<evidence type="ECO:0000313" key="3">
    <source>
        <dbReference type="EMBL" id="KKK81072.1"/>
    </source>
</evidence>
<evidence type="ECO:0000256" key="2">
    <source>
        <dbReference type="ARBA" id="ARBA00022801"/>
    </source>
</evidence>
<reference evidence="3" key="1">
    <citation type="journal article" date="2015" name="Nature">
        <title>Complex archaea that bridge the gap between prokaryotes and eukaryotes.</title>
        <authorList>
            <person name="Spang A."/>
            <person name="Saw J.H."/>
            <person name="Jorgensen S.L."/>
            <person name="Zaremba-Niedzwiedzka K."/>
            <person name="Martijn J."/>
            <person name="Lind A.E."/>
            <person name="van Eijk R."/>
            <person name="Schleper C."/>
            <person name="Guy L."/>
            <person name="Ettema T.J."/>
        </authorList>
    </citation>
    <scope>NUCLEOTIDE SEQUENCE</scope>
</reference>
<keyword evidence="1" id="KW-0479">Metal-binding</keyword>
<keyword evidence="2" id="KW-0378">Hydrolase</keyword>
<dbReference type="EMBL" id="LAZR01053288">
    <property type="protein sequence ID" value="KKK81072.1"/>
    <property type="molecule type" value="Genomic_DNA"/>
</dbReference>
<dbReference type="InterPro" id="IPR008007">
    <property type="entry name" value="Peptidase_M42"/>
</dbReference>
<gene>
    <name evidence="3" type="ORF">LCGC14_2817160</name>
</gene>
<comment type="caution">
    <text evidence="3">The sequence shown here is derived from an EMBL/GenBank/DDBJ whole genome shotgun (WGS) entry which is preliminary data.</text>
</comment>
<evidence type="ECO:0000256" key="1">
    <source>
        <dbReference type="ARBA" id="ARBA00022723"/>
    </source>
</evidence>
<dbReference type="Gene3D" id="3.40.630.10">
    <property type="entry name" value="Zn peptidases"/>
    <property type="match status" value="1"/>
</dbReference>
<organism evidence="3">
    <name type="scientific">marine sediment metagenome</name>
    <dbReference type="NCBI Taxonomy" id="412755"/>
    <lineage>
        <taxon>unclassified sequences</taxon>
        <taxon>metagenomes</taxon>
        <taxon>ecological metagenomes</taxon>
    </lineage>
</organism>
<name>A0A0F8YI40_9ZZZZ</name>
<dbReference type="Pfam" id="PF05343">
    <property type="entry name" value="Peptidase_M42"/>
    <property type="match status" value="1"/>
</dbReference>
<proteinExistence type="predicted"/>
<dbReference type="GO" id="GO:0046872">
    <property type="term" value="F:metal ion binding"/>
    <property type="evidence" value="ECO:0007669"/>
    <property type="project" value="UniProtKB-KW"/>
</dbReference>